<dbReference type="InterPro" id="IPR001764">
    <property type="entry name" value="Glyco_hydro_3_N"/>
</dbReference>
<evidence type="ECO:0000313" key="5">
    <source>
        <dbReference type="EMBL" id="HFH29385.1"/>
    </source>
</evidence>
<dbReference type="AlphaFoldDB" id="A0A7C3IK92"/>
<protein>
    <submittedName>
        <fullName evidence="5">Glycoside hydrolase family 3 protein</fullName>
    </submittedName>
</protein>
<dbReference type="PRINTS" id="PR00133">
    <property type="entry name" value="GLHYDRLASE3"/>
</dbReference>
<dbReference type="PANTHER" id="PTHR42721">
    <property type="entry name" value="SUGAR HYDROLASE-RELATED"/>
    <property type="match status" value="1"/>
</dbReference>
<name>A0A7C3IK92_9SPIR</name>
<dbReference type="Pfam" id="PF00933">
    <property type="entry name" value="Glyco_hydro_3"/>
    <property type="match status" value="1"/>
</dbReference>
<evidence type="ECO:0000256" key="1">
    <source>
        <dbReference type="ARBA" id="ARBA00005336"/>
    </source>
</evidence>
<dbReference type="InterPro" id="IPR002772">
    <property type="entry name" value="Glyco_hydro_3_C"/>
</dbReference>
<dbReference type="SUPFAM" id="SSF52279">
    <property type="entry name" value="Beta-D-glucan exohydrolase, C-terminal domain"/>
    <property type="match status" value="1"/>
</dbReference>
<sequence length="699" mass="77490">MNTFSAQKREQIETLISNMSLEEKIGLMIHRAKGIPRLGIPDYNWWNEALHGVANNGEATVFPQAIALGATFDEDLVHRVAEAISIEARAKFNAVGKEKAEQYHRGLTFWAPNINIFRDPRWGRGQETYGEDPVLTSRLGTAYVRGLQGSDPYYLRAAACAKHFAVHSGPEGLRHTFNAEVSQKDLEETYLPAFKALVKSGVESVMGAYNRVNGEPACGSTYLLKQKLREEWQFQGHVVSDCWAICDFHKNHKVTNDILESIALALRSGCDLNCGDAYNYLAEAVLKGYVTEDDINRAVVRLLITLDKLGLIHDDGPYQGITIHQIDWKKHDSLALEAAEKSIVLLKNNGVLPLKKDKISYIYVTGPNATNSDALLGNYAGVSSRLRTVLEAIVAEAGPEITVTYKKGCPLAERRINPNDWASGVTKYADVTIAVMGRDTSVEGEEGDAILSSTYGDFEDLNLNDEQLSYLHKLKESGKPLIVVLMGGAPICSPELHEIADAILVAWYPGQAGGTAVSNIVFGKTNPSGKLPVTFPKSVRQLPEFDNYSMQGRTYRYMTEEPLYPFGFGLSYSKIECMKVTGKWNSQMKDELLVSAEVHNQGSMEGEEVVQLYYHWKDAPFTVPNWSLIDFKRVLVAAGASCICEFKIPLEKLQCIDPSGKGVIPTGTLQFYVGFHAPVACSHLYEDSEKSFIKIERKI</sequence>
<dbReference type="Pfam" id="PF14310">
    <property type="entry name" value="Fn3-like"/>
    <property type="match status" value="1"/>
</dbReference>
<dbReference type="SMART" id="SM01217">
    <property type="entry name" value="Fn3_like"/>
    <property type="match status" value="1"/>
</dbReference>
<accession>A0A7C3IK92</accession>
<gene>
    <name evidence="5" type="ORF">ENS59_07715</name>
</gene>
<dbReference type="InterPro" id="IPR013783">
    <property type="entry name" value="Ig-like_fold"/>
</dbReference>
<dbReference type="Pfam" id="PF01915">
    <property type="entry name" value="Glyco_hydro_3_C"/>
    <property type="match status" value="1"/>
</dbReference>
<dbReference type="SUPFAM" id="SSF51445">
    <property type="entry name" value="(Trans)glycosidases"/>
    <property type="match status" value="1"/>
</dbReference>
<dbReference type="Gene3D" id="2.60.40.10">
    <property type="entry name" value="Immunoglobulins"/>
    <property type="match status" value="1"/>
</dbReference>
<evidence type="ECO:0000256" key="2">
    <source>
        <dbReference type="ARBA" id="ARBA00022729"/>
    </source>
</evidence>
<dbReference type="GO" id="GO:0045493">
    <property type="term" value="P:xylan catabolic process"/>
    <property type="evidence" value="ECO:0007669"/>
    <property type="project" value="InterPro"/>
</dbReference>
<dbReference type="InterPro" id="IPR044993">
    <property type="entry name" value="BXL"/>
</dbReference>
<feature type="domain" description="Fibronectin type III-like" evidence="4">
    <location>
        <begin position="608"/>
        <end position="677"/>
    </location>
</feature>
<dbReference type="InterPro" id="IPR036881">
    <property type="entry name" value="Glyco_hydro_3_C_sf"/>
</dbReference>
<comment type="similarity">
    <text evidence="1">Belongs to the glycosyl hydrolase 3 family.</text>
</comment>
<evidence type="ECO:0000259" key="4">
    <source>
        <dbReference type="SMART" id="SM01217"/>
    </source>
</evidence>
<organism evidence="5">
    <name type="scientific">Gracilinema caldarium</name>
    <dbReference type="NCBI Taxonomy" id="215591"/>
    <lineage>
        <taxon>Bacteria</taxon>
        <taxon>Pseudomonadati</taxon>
        <taxon>Spirochaetota</taxon>
        <taxon>Spirochaetia</taxon>
        <taxon>Spirochaetales</taxon>
        <taxon>Breznakiellaceae</taxon>
        <taxon>Gracilinema</taxon>
    </lineage>
</organism>
<keyword evidence="3 5" id="KW-0378">Hydrolase</keyword>
<keyword evidence="2" id="KW-0732">Signal</keyword>
<dbReference type="EMBL" id="DSVL01000239">
    <property type="protein sequence ID" value="HFH29385.1"/>
    <property type="molecule type" value="Genomic_DNA"/>
</dbReference>
<dbReference type="GO" id="GO:0009044">
    <property type="term" value="F:xylan 1,4-beta-xylosidase activity"/>
    <property type="evidence" value="ECO:0007669"/>
    <property type="project" value="InterPro"/>
</dbReference>
<dbReference type="GO" id="GO:0031222">
    <property type="term" value="P:arabinan catabolic process"/>
    <property type="evidence" value="ECO:0007669"/>
    <property type="project" value="TreeGrafter"/>
</dbReference>
<comment type="caution">
    <text evidence="5">The sequence shown here is derived from an EMBL/GenBank/DDBJ whole genome shotgun (WGS) entry which is preliminary data.</text>
</comment>
<dbReference type="InterPro" id="IPR017853">
    <property type="entry name" value="GH"/>
</dbReference>
<dbReference type="Gene3D" id="3.20.20.300">
    <property type="entry name" value="Glycoside hydrolase, family 3, N-terminal domain"/>
    <property type="match status" value="1"/>
</dbReference>
<evidence type="ECO:0000256" key="3">
    <source>
        <dbReference type="ARBA" id="ARBA00022801"/>
    </source>
</evidence>
<dbReference type="PANTHER" id="PTHR42721:SF3">
    <property type="entry name" value="BETA-D-XYLOSIDASE 5-RELATED"/>
    <property type="match status" value="1"/>
</dbReference>
<dbReference type="InterPro" id="IPR026891">
    <property type="entry name" value="Fn3-like"/>
</dbReference>
<dbReference type="Gene3D" id="3.40.50.1700">
    <property type="entry name" value="Glycoside hydrolase family 3 C-terminal domain"/>
    <property type="match status" value="1"/>
</dbReference>
<proteinExistence type="inferred from homology"/>
<dbReference type="InterPro" id="IPR036962">
    <property type="entry name" value="Glyco_hydro_3_N_sf"/>
</dbReference>
<dbReference type="GO" id="GO:0046556">
    <property type="term" value="F:alpha-L-arabinofuranosidase activity"/>
    <property type="evidence" value="ECO:0007669"/>
    <property type="project" value="TreeGrafter"/>
</dbReference>
<reference evidence="5" key="1">
    <citation type="journal article" date="2020" name="mSystems">
        <title>Genome- and Community-Level Interaction Insights into Carbon Utilization and Element Cycling Functions of Hydrothermarchaeota in Hydrothermal Sediment.</title>
        <authorList>
            <person name="Zhou Z."/>
            <person name="Liu Y."/>
            <person name="Xu W."/>
            <person name="Pan J."/>
            <person name="Luo Z.H."/>
            <person name="Li M."/>
        </authorList>
    </citation>
    <scope>NUCLEOTIDE SEQUENCE [LARGE SCALE GENOMIC DNA]</scope>
    <source>
        <strain evidence="5">SpSt-503</strain>
    </source>
</reference>